<dbReference type="AlphaFoldDB" id="A0A195DXN6"/>
<reference evidence="2 3" key="1">
    <citation type="submission" date="2015-09" db="EMBL/GenBank/DDBJ databases">
        <title>Trachymyrmex cornetzi WGS genome.</title>
        <authorList>
            <person name="Nygaard S."/>
            <person name="Hu H."/>
            <person name="Boomsma J."/>
            <person name="Zhang G."/>
        </authorList>
    </citation>
    <scope>NUCLEOTIDE SEQUENCE [LARGE SCALE GENOMIC DNA]</scope>
    <source>
        <strain evidence="2">Tcor2-1</strain>
        <tissue evidence="2">Whole body</tissue>
    </source>
</reference>
<gene>
    <name evidence="2" type="ORF">ALC57_10355</name>
</gene>
<feature type="region of interest" description="Disordered" evidence="1">
    <location>
        <begin position="1"/>
        <end position="22"/>
    </location>
</feature>
<evidence type="ECO:0000313" key="3">
    <source>
        <dbReference type="Proteomes" id="UP000078492"/>
    </source>
</evidence>
<accession>A0A195DXN6</accession>
<dbReference type="Proteomes" id="UP000078492">
    <property type="component" value="Unassembled WGS sequence"/>
</dbReference>
<dbReference type="EMBL" id="KQ980167">
    <property type="protein sequence ID" value="KYN17379.1"/>
    <property type="molecule type" value="Genomic_DNA"/>
</dbReference>
<protein>
    <submittedName>
        <fullName evidence="2">Uncharacterized protein</fullName>
    </submittedName>
</protein>
<evidence type="ECO:0000313" key="2">
    <source>
        <dbReference type="EMBL" id="KYN17379.1"/>
    </source>
</evidence>
<proteinExistence type="predicted"/>
<organism evidence="2 3">
    <name type="scientific">Trachymyrmex cornetzi</name>
    <dbReference type="NCBI Taxonomy" id="471704"/>
    <lineage>
        <taxon>Eukaryota</taxon>
        <taxon>Metazoa</taxon>
        <taxon>Ecdysozoa</taxon>
        <taxon>Arthropoda</taxon>
        <taxon>Hexapoda</taxon>
        <taxon>Insecta</taxon>
        <taxon>Pterygota</taxon>
        <taxon>Neoptera</taxon>
        <taxon>Endopterygota</taxon>
        <taxon>Hymenoptera</taxon>
        <taxon>Apocrita</taxon>
        <taxon>Aculeata</taxon>
        <taxon>Formicoidea</taxon>
        <taxon>Formicidae</taxon>
        <taxon>Myrmicinae</taxon>
        <taxon>Trachymyrmex</taxon>
    </lineage>
</organism>
<keyword evidence="3" id="KW-1185">Reference proteome</keyword>
<evidence type="ECO:0000256" key="1">
    <source>
        <dbReference type="SAM" id="MobiDB-lite"/>
    </source>
</evidence>
<name>A0A195DXN6_9HYME</name>
<sequence>MSEPTSDDLLRGSGLGRPSSSSSCCSSMVIMASSSSSCFSTSISPLPRTLSLRRSLSLPLDLALLSHIARLNRRSGDRLSLFSRHKYQKEQSLICWAYRASRTSSTLAHLDSSDSSFVESFGISLVSIVFSFTASDSFIVLSVASNSSSFCVSSAIICCIKSAFPSFIVDTISAEMSCWKVSLSVISLISAISTVKSFASSSFIGIISVTASVILVSQSKPSHGIDCRILAAYSPVGVLASCSLRLDHWDYSKLCYLGCSSRNGYINITGNRLFDRFNHTDFLRRLSHGFLF</sequence>